<sequence length="200" mass="21243">MAHSVEFLFDDESERRLRSLWDALLASNLPSAGTNSSATNRPHVTIAAAQRITSAADTAIRHVDVRLPIRVTVGSPIVFGHGDRLVVALLVIPTTHLLAAHAAVVDALVGHSSVVGHSSAVGHSSVGSDEPGVFEHSLPGSWTPHVTMARRVHSEQLGDVVNTLSRPTEGLPATITAIRRWDSDLRTTTIVTSHEGSSRA</sequence>
<dbReference type="EMBL" id="BANR01000027">
    <property type="protein sequence ID" value="GAC50635.1"/>
    <property type="molecule type" value="Genomic_DNA"/>
</dbReference>
<dbReference type="Gene3D" id="3.90.1140.10">
    <property type="entry name" value="Cyclic phosphodiesterase"/>
    <property type="match status" value="1"/>
</dbReference>
<dbReference type="InterPro" id="IPR009097">
    <property type="entry name" value="Cyclic_Pdiesterase"/>
</dbReference>
<proteinExistence type="predicted"/>
<organism evidence="1 2">
    <name type="scientific">Gordonia aichiensis NBRC 108223</name>
    <dbReference type="NCBI Taxonomy" id="1220583"/>
    <lineage>
        <taxon>Bacteria</taxon>
        <taxon>Bacillati</taxon>
        <taxon>Actinomycetota</taxon>
        <taxon>Actinomycetes</taxon>
        <taxon>Mycobacteriales</taxon>
        <taxon>Gordoniaceae</taxon>
        <taxon>Gordonia</taxon>
    </lineage>
</organism>
<accession>L7KP50</accession>
<dbReference type="OrthoDB" id="3397424at2"/>
<name>L7KP50_9ACTN</name>
<dbReference type="Proteomes" id="UP000010988">
    <property type="component" value="Unassembled WGS sequence"/>
</dbReference>
<protein>
    <recommendedName>
        <fullName evidence="3">2'-5' RNA ligase</fullName>
    </recommendedName>
</protein>
<dbReference type="SUPFAM" id="SSF55144">
    <property type="entry name" value="LigT-like"/>
    <property type="match status" value="1"/>
</dbReference>
<evidence type="ECO:0008006" key="3">
    <source>
        <dbReference type="Google" id="ProtNLM"/>
    </source>
</evidence>
<dbReference type="RefSeq" id="WP_005178671.1">
    <property type="nucleotide sequence ID" value="NZ_BANR01000027.1"/>
</dbReference>
<comment type="caution">
    <text evidence="1">The sequence shown here is derived from an EMBL/GenBank/DDBJ whole genome shotgun (WGS) entry which is preliminary data.</text>
</comment>
<evidence type="ECO:0000313" key="1">
    <source>
        <dbReference type="EMBL" id="GAC50635.1"/>
    </source>
</evidence>
<keyword evidence="2" id="KW-1185">Reference proteome</keyword>
<dbReference type="STRING" id="1220583.GOACH_27_00200"/>
<evidence type="ECO:0000313" key="2">
    <source>
        <dbReference type="Proteomes" id="UP000010988"/>
    </source>
</evidence>
<gene>
    <name evidence="1" type="ORF">GOACH_27_00200</name>
</gene>
<dbReference type="AlphaFoldDB" id="L7KP50"/>
<dbReference type="eggNOG" id="COG1514">
    <property type="taxonomic scope" value="Bacteria"/>
</dbReference>
<dbReference type="Pfam" id="PF13563">
    <property type="entry name" value="2_5_RNA_ligase2"/>
    <property type="match status" value="1"/>
</dbReference>
<reference evidence="1 2" key="1">
    <citation type="submission" date="2012-12" db="EMBL/GenBank/DDBJ databases">
        <title>Whole genome shotgun sequence of Gordonia aichiensis NBRC 108223.</title>
        <authorList>
            <person name="Isaki-Nakamura S."/>
            <person name="Hosoyama A."/>
            <person name="Tsuchikane K."/>
            <person name="Ando Y."/>
            <person name="Baba S."/>
            <person name="Ohji S."/>
            <person name="Hamada M."/>
            <person name="Tamura T."/>
            <person name="Yamazoe A."/>
            <person name="Yamazaki S."/>
            <person name="Fujita N."/>
        </authorList>
    </citation>
    <scope>NUCLEOTIDE SEQUENCE [LARGE SCALE GENOMIC DNA]</scope>
    <source>
        <strain evidence="1 2">NBRC 108223</strain>
    </source>
</reference>